<evidence type="ECO:0000313" key="2">
    <source>
        <dbReference type="Proteomes" id="UP001056120"/>
    </source>
</evidence>
<evidence type="ECO:0000313" key="1">
    <source>
        <dbReference type="EMBL" id="KAI3760833.1"/>
    </source>
</evidence>
<dbReference type="EMBL" id="CM042034">
    <property type="protein sequence ID" value="KAI3760833.1"/>
    <property type="molecule type" value="Genomic_DNA"/>
</dbReference>
<sequence length="199" mass="22672">MRAMTSTVATKFAFVPPNPPSYRVVVDVLSVDGKMRMTDASERESVDVLKLKMKRGMEIVATYVKNPVASLTIVPSPTTRIFSCLDFKDEEKSILISHFNHNQGLFLHTRWKNNKLVFSFCCLYWFQLHGILKDLVHKAINTVINHQLKSFSNFSNNSFQPDGHQSSVSLLSVPRGNNITVHHYSSDLWVQSSMLTQIR</sequence>
<gene>
    <name evidence="1" type="ORF">L1987_51232</name>
</gene>
<proteinExistence type="predicted"/>
<reference evidence="2" key="1">
    <citation type="journal article" date="2022" name="Mol. Ecol. Resour.">
        <title>The genomes of chicory, endive, great burdock and yacon provide insights into Asteraceae palaeo-polyploidization history and plant inulin production.</title>
        <authorList>
            <person name="Fan W."/>
            <person name="Wang S."/>
            <person name="Wang H."/>
            <person name="Wang A."/>
            <person name="Jiang F."/>
            <person name="Liu H."/>
            <person name="Zhao H."/>
            <person name="Xu D."/>
            <person name="Zhang Y."/>
        </authorList>
    </citation>
    <scope>NUCLEOTIDE SEQUENCE [LARGE SCALE GENOMIC DNA]</scope>
    <source>
        <strain evidence="2">cv. Yunnan</strain>
    </source>
</reference>
<comment type="caution">
    <text evidence="1">The sequence shown here is derived from an EMBL/GenBank/DDBJ whole genome shotgun (WGS) entry which is preliminary data.</text>
</comment>
<name>A0ACB9EQI4_9ASTR</name>
<keyword evidence="2" id="KW-1185">Reference proteome</keyword>
<protein>
    <submittedName>
        <fullName evidence="1">Uncharacterized protein</fullName>
    </submittedName>
</protein>
<accession>A0ACB9EQI4</accession>
<reference evidence="1 2" key="2">
    <citation type="journal article" date="2022" name="Mol. Ecol. Resour.">
        <title>The genomes of chicory, endive, great burdock and yacon provide insights into Asteraceae paleo-polyploidization history and plant inulin production.</title>
        <authorList>
            <person name="Fan W."/>
            <person name="Wang S."/>
            <person name="Wang H."/>
            <person name="Wang A."/>
            <person name="Jiang F."/>
            <person name="Liu H."/>
            <person name="Zhao H."/>
            <person name="Xu D."/>
            <person name="Zhang Y."/>
        </authorList>
    </citation>
    <scope>NUCLEOTIDE SEQUENCE [LARGE SCALE GENOMIC DNA]</scope>
    <source>
        <strain evidence="2">cv. Yunnan</strain>
        <tissue evidence="1">Leaves</tissue>
    </source>
</reference>
<organism evidence="1 2">
    <name type="scientific">Smallanthus sonchifolius</name>
    <dbReference type="NCBI Taxonomy" id="185202"/>
    <lineage>
        <taxon>Eukaryota</taxon>
        <taxon>Viridiplantae</taxon>
        <taxon>Streptophyta</taxon>
        <taxon>Embryophyta</taxon>
        <taxon>Tracheophyta</taxon>
        <taxon>Spermatophyta</taxon>
        <taxon>Magnoliopsida</taxon>
        <taxon>eudicotyledons</taxon>
        <taxon>Gunneridae</taxon>
        <taxon>Pentapetalae</taxon>
        <taxon>asterids</taxon>
        <taxon>campanulids</taxon>
        <taxon>Asterales</taxon>
        <taxon>Asteraceae</taxon>
        <taxon>Asteroideae</taxon>
        <taxon>Heliantheae alliance</taxon>
        <taxon>Millerieae</taxon>
        <taxon>Smallanthus</taxon>
    </lineage>
</organism>
<dbReference type="Proteomes" id="UP001056120">
    <property type="component" value="Linkage Group LG17"/>
</dbReference>